<dbReference type="InParanoid" id="K0KW82"/>
<sequence>MTEQSTTIPITWPELSPSKLSTVLTVAGSDSSGGAGIEADVKAITANGAYALTAITALTAQNTKGVDAVQYTTKDQFEKILNANFSDIDIGVIKTGLLTVDAIDVLADYVTKYHVGKPFVIDPVLVATTGATLSKKDVLLRAIDKLIKKATLLTPNYLEAKEILKYLNKDFDIETLEDLQKAAKIIQTETGVVSVLLKGGHIPWDSNNKVASSGNEKFITDVLYHSIDNTFTIYKSDFITTENTHGTGCTLASSISANLAKGYDVKHSIDQAIRYVHGGIVAAEKIGHGNGPLNHVYHIVSPPALTNNLNTLYTEGHFVDFLKNHPTVKPIWELYVNHPFVAQVSSGTLPKHQFVHYLKQDHAYLTTYARVNALAAAVAPDIDCIRMQAGVLENIAHEMTLHVGKLAKHGVYDLKSLELSRAGKEYADHLLNIAHQGDWLEILVSLSPCLFGYGEAANAADLKITEGEYFDWVQDYRAKDFNDAMELGRQSLEKHSIGISTEKALKLVKIFADVSLLEVYFWNDALSVEEEK</sequence>
<comment type="caution">
    <text evidence="3">The sequence shown here is derived from an EMBL/GenBank/DDBJ whole genome shotgun (WGS) entry which is preliminary data.</text>
</comment>
<dbReference type="Proteomes" id="UP000009328">
    <property type="component" value="Unassembled WGS sequence"/>
</dbReference>
<dbReference type="GO" id="GO:0008902">
    <property type="term" value="F:hydroxymethylpyrimidine kinase activity"/>
    <property type="evidence" value="ECO:0007669"/>
    <property type="project" value="TreeGrafter"/>
</dbReference>
<proteinExistence type="predicted"/>
<dbReference type="InterPro" id="IPR029056">
    <property type="entry name" value="Ribokinase-like"/>
</dbReference>
<dbReference type="SUPFAM" id="SSF53613">
    <property type="entry name" value="Ribokinase-like"/>
    <property type="match status" value="1"/>
</dbReference>
<reference evidence="3 4" key="1">
    <citation type="journal article" date="2012" name="Eukaryot. Cell">
        <title>Draft genome sequence of Wickerhamomyces ciferrii NRRL Y-1031 F-60-10.</title>
        <authorList>
            <person name="Schneider J."/>
            <person name="Andrea H."/>
            <person name="Blom J."/>
            <person name="Jaenicke S."/>
            <person name="Ruckert C."/>
            <person name="Schorsch C."/>
            <person name="Szczepanowski R."/>
            <person name="Farwick M."/>
            <person name="Goesmann A."/>
            <person name="Puhler A."/>
            <person name="Schaffer S."/>
            <person name="Tauch A."/>
            <person name="Kohler T."/>
            <person name="Brinkrolf K."/>
        </authorList>
    </citation>
    <scope>NUCLEOTIDE SEQUENCE [LARGE SCALE GENOMIC DNA]</scope>
    <source>
        <strain evidence="4">ATCC 14091 / BCRC 22168 / CBS 111 / JCM 3599 / NBRC 0793 / NRRL Y-1031 F-60-10</strain>
    </source>
</reference>
<name>K0KW82_WICCF</name>
<dbReference type="InterPro" id="IPR027574">
    <property type="entry name" value="Thiaminase_II"/>
</dbReference>
<accession>K0KW82</accession>
<dbReference type="NCBIfam" id="TIGR00097">
    <property type="entry name" value="HMP-P_kinase"/>
    <property type="match status" value="1"/>
</dbReference>
<feature type="domain" description="Thiaminase-2/PQQC" evidence="1">
    <location>
        <begin position="325"/>
        <end position="526"/>
    </location>
</feature>
<dbReference type="PANTHER" id="PTHR20858:SF17">
    <property type="entry name" value="HYDROXYMETHYLPYRIMIDINE_PHOSPHOMETHYLPYRIMIDINE KINASE THI20-RELATED"/>
    <property type="match status" value="1"/>
</dbReference>
<dbReference type="InterPro" id="IPR016084">
    <property type="entry name" value="Haem_Oase-like_multi-hlx"/>
</dbReference>
<dbReference type="PANTHER" id="PTHR20858">
    <property type="entry name" value="PHOSPHOMETHYLPYRIMIDINE KINASE"/>
    <property type="match status" value="1"/>
</dbReference>
<dbReference type="EMBL" id="CAIF01000195">
    <property type="protein sequence ID" value="CCH45403.1"/>
    <property type="molecule type" value="Genomic_DNA"/>
</dbReference>
<dbReference type="NCBIfam" id="TIGR04306">
    <property type="entry name" value="salvage_TenA"/>
    <property type="match status" value="1"/>
</dbReference>
<dbReference type="GO" id="GO:0008972">
    <property type="term" value="F:phosphomethylpyrimidine kinase activity"/>
    <property type="evidence" value="ECO:0007669"/>
    <property type="project" value="UniProtKB-EC"/>
</dbReference>
<dbReference type="HOGENOM" id="CLU_020520_2_1_1"/>
<evidence type="ECO:0000259" key="1">
    <source>
        <dbReference type="Pfam" id="PF03070"/>
    </source>
</evidence>
<protein>
    <submittedName>
        <fullName evidence="3">Phosphomethylpyrimidine kinase 2</fullName>
        <ecNumber evidence="3">2.7.4.7</ecNumber>
    </submittedName>
</protein>
<dbReference type="GO" id="GO:0005829">
    <property type="term" value="C:cytosol"/>
    <property type="evidence" value="ECO:0007669"/>
    <property type="project" value="TreeGrafter"/>
</dbReference>
<dbReference type="GO" id="GO:0050334">
    <property type="term" value="F:thiaminase activity"/>
    <property type="evidence" value="ECO:0007669"/>
    <property type="project" value="InterPro"/>
</dbReference>
<dbReference type="CDD" id="cd19367">
    <property type="entry name" value="TenA_C_ScTHI20-like"/>
    <property type="match status" value="1"/>
</dbReference>
<keyword evidence="4" id="KW-1185">Reference proteome</keyword>
<dbReference type="InterPro" id="IPR004399">
    <property type="entry name" value="HMP/HMP-P_kinase_dom"/>
</dbReference>
<dbReference type="EC" id="2.7.4.7" evidence="3"/>
<evidence type="ECO:0000259" key="2">
    <source>
        <dbReference type="Pfam" id="PF08543"/>
    </source>
</evidence>
<dbReference type="InterPro" id="IPR004305">
    <property type="entry name" value="Thiaminase-2/PQQC"/>
</dbReference>
<keyword evidence="3" id="KW-0418">Kinase</keyword>
<dbReference type="Pfam" id="PF03070">
    <property type="entry name" value="TENA_THI-4"/>
    <property type="match status" value="1"/>
</dbReference>
<dbReference type="InterPro" id="IPR013749">
    <property type="entry name" value="PM/HMP-P_kinase-1"/>
</dbReference>
<organism evidence="3 4">
    <name type="scientific">Wickerhamomyces ciferrii (strain ATCC 14091 / BCRC 22168 / CBS 111 / JCM 3599 / NBRC 0793 / NRRL Y-1031 F-60-10)</name>
    <name type="common">Yeast</name>
    <name type="synonym">Pichia ciferrii</name>
    <dbReference type="NCBI Taxonomy" id="1206466"/>
    <lineage>
        <taxon>Eukaryota</taxon>
        <taxon>Fungi</taxon>
        <taxon>Dikarya</taxon>
        <taxon>Ascomycota</taxon>
        <taxon>Saccharomycotina</taxon>
        <taxon>Saccharomycetes</taxon>
        <taxon>Phaffomycetales</taxon>
        <taxon>Wickerhamomycetaceae</taxon>
        <taxon>Wickerhamomyces</taxon>
    </lineage>
</organism>
<evidence type="ECO:0000313" key="3">
    <source>
        <dbReference type="EMBL" id="CCH45403.1"/>
    </source>
</evidence>
<dbReference type="AlphaFoldDB" id="K0KW82"/>
<dbReference type="Gene3D" id="1.20.910.10">
    <property type="entry name" value="Heme oxygenase-like"/>
    <property type="match status" value="1"/>
</dbReference>
<dbReference type="Pfam" id="PF08543">
    <property type="entry name" value="Phos_pyr_kin"/>
    <property type="match status" value="1"/>
</dbReference>
<gene>
    <name evidence="3" type="ORF">BN7_4985</name>
</gene>
<dbReference type="GO" id="GO:0009228">
    <property type="term" value="P:thiamine biosynthetic process"/>
    <property type="evidence" value="ECO:0007669"/>
    <property type="project" value="InterPro"/>
</dbReference>
<dbReference type="Gene3D" id="3.40.1190.20">
    <property type="match status" value="1"/>
</dbReference>
<dbReference type="SUPFAM" id="SSF48613">
    <property type="entry name" value="Heme oxygenase-like"/>
    <property type="match status" value="1"/>
</dbReference>
<keyword evidence="3" id="KW-0808">Transferase</keyword>
<dbReference type="STRING" id="1206466.K0KW82"/>
<dbReference type="CDD" id="cd01169">
    <property type="entry name" value="HMPP_kinase"/>
    <property type="match status" value="1"/>
</dbReference>
<dbReference type="FunCoup" id="K0KW82">
    <property type="interactions" value="817"/>
</dbReference>
<evidence type="ECO:0000313" key="4">
    <source>
        <dbReference type="Proteomes" id="UP000009328"/>
    </source>
</evidence>
<feature type="domain" description="Pyridoxamine kinase/Phosphomethylpyrimidine kinase" evidence="2">
    <location>
        <begin position="30"/>
        <end position="294"/>
    </location>
</feature>
<dbReference type="eggNOG" id="KOG2598">
    <property type="taxonomic scope" value="Eukaryota"/>
</dbReference>